<dbReference type="Pfam" id="PF20062">
    <property type="entry name" value="DUF6461"/>
    <property type="match status" value="1"/>
</dbReference>
<evidence type="ECO:0000313" key="1">
    <source>
        <dbReference type="EMBL" id="MVO90652.1"/>
    </source>
</evidence>
<dbReference type="EMBL" id="WPNZ01000035">
    <property type="protein sequence ID" value="MVO90652.1"/>
    <property type="molecule type" value="Genomic_DNA"/>
</dbReference>
<accession>A0A6L6X9T8</accession>
<evidence type="ECO:0000313" key="2">
    <source>
        <dbReference type="Proteomes" id="UP000483802"/>
    </source>
</evidence>
<dbReference type="RefSeq" id="WP_157169611.1">
    <property type="nucleotide sequence ID" value="NZ_WPNZ01000035.1"/>
</dbReference>
<proteinExistence type="predicted"/>
<dbReference type="InterPro" id="IPR045592">
    <property type="entry name" value="DUF6461"/>
</dbReference>
<name>A0A6L6X9T8_9ACTN</name>
<dbReference type="AlphaFoldDB" id="A0A6L6X9T8"/>
<reference evidence="1 2" key="1">
    <citation type="submission" date="2019-11" db="EMBL/GenBank/DDBJ databases">
        <title>Streptomyces typhae sp. nov., a novel endophytic actinomycete isolated from the root of cattail pollen (Typha angustifolia L.).</title>
        <authorList>
            <person name="Peng C."/>
        </authorList>
    </citation>
    <scope>NUCLEOTIDE SEQUENCE [LARGE SCALE GENOMIC DNA]</scope>
    <source>
        <strain evidence="2">p1417</strain>
    </source>
</reference>
<comment type="caution">
    <text evidence="1">The sequence shown here is derived from an EMBL/GenBank/DDBJ whole genome shotgun (WGS) entry which is preliminary data.</text>
</comment>
<dbReference type="Proteomes" id="UP000483802">
    <property type="component" value="Unassembled WGS sequence"/>
</dbReference>
<gene>
    <name evidence="1" type="ORF">GPA10_39370</name>
</gene>
<protein>
    <submittedName>
        <fullName evidence="1">Uncharacterized protein</fullName>
    </submittedName>
</protein>
<organism evidence="1 2">
    <name type="scientific">Streptomyces typhae</name>
    <dbReference type="NCBI Taxonomy" id="2681492"/>
    <lineage>
        <taxon>Bacteria</taxon>
        <taxon>Bacillati</taxon>
        <taxon>Actinomycetota</taxon>
        <taxon>Actinomycetes</taxon>
        <taxon>Kitasatosporales</taxon>
        <taxon>Streptomycetaceae</taxon>
        <taxon>Streptomyces</taxon>
    </lineage>
</organism>
<sequence length="353" mass="38736">MTSPQHLQSLLADLGLEQAATFTAVHGGDEDTVIRLFGGNPEHSRPLLLEELREHYDRDLILVSRSGPAVIVVENNNYQGSRQEVLRPLSRHGRTASVYWNVNAVSQLSLAEDGLISSAFEMIAPEDIPFGAPPDAWQPLLEGLTLDDGHLWGTGLAAVERATGARFDNSWVRGPHRAVEITRVPEYLLGQGLIDSPLLKREPFISYLASLGPSLLQPMRRHALDLALAHADLREHPLAVAALTAATLPVGARARLHRELTSLYEQAHLRARAMLIGEPQVFEPEWERPSHLVFRQAIVFGVLARCVAAHLPTPTGGLPDILSFLVTAMTGDGARVEEFWMVKHLHDAARTAA</sequence>
<keyword evidence="2" id="KW-1185">Reference proteome</keyword>